<dbReference type="Proteomes" id="UP000327085">
    <property type="component" value="Chromosome 2"/>
</dbReference>
<name>A0A5E4GNN2_PRUDU</name>
<feature type="compositionally biased region" description="Acidic residues" evidence="1">
    <location>
        <begin position="202"/>
        <end position="217"/>
    </location>
</feature>
<gene>
    <name evidence="2" type="ORF">ALMOND_2B016470</name>
</gene>
<feature type="region of interest" description="Disordered" evidence="1">
    <location>
        <begin position="252"/>
        <end position="272"/>
    </location>
</feature>
<evidence type="ECO:0000256" key="1">
    <source>
        <dbReference type="SAM" id="MobiDB-lite"/>
    </source>
</evidence>
<evidence type="ECO:0000313" key="2">
    <source>
        <dbReference type="EMBL" id="VVA41266.1"/>
    </source>
</evidence>
<feature type="region of interest" description="Disordered" evidence="1">
    <location>
        <begin position="156"/>
        <end position="217"/>
    </location>
</feature>
<reference evidence="3" key="1">
    <citation type="journal article" date="2020" name="Plant J.">
        <title>Transposons played a major role in the diversification between the closely related almond and peach genomes: results from the almond genome sequence.</title>
        <authorList>
            <person name="Alioto T."/>
            <person name="Alexiou K.G."/>
            <person name="Bardil A."/>
            <person name="Barteri F."/>
            <person name="Castanera R."/>
            <person name="Cruz F."/>
            <person name="Dhingra A."/>
            <person name="Duval H."/>
            <person name="Fernandez I Marti A."/>
            <person name="Frias L."/>
            <person name="Galan B."/>
            <person name="Garcia J.L."/>
            <person name="Howad W."/>
            <person name="Gomez-Garrido J."/>
            <person name="Gut M."/>
            <person name="Julca I."/>
            <person name="Morata J."/>
            <person name="Puigdomenech P."/>
            <person name="Ribeca P."/>
            <person name="Rubio Cabetas M.J."/>
            <person name="Vlasova A."/>
            <person name="Wirthensohn M."/>
            <person name="Garcia-Mas J."/>
            <person name="Gabaldon T."/>
            <person name="Casacuberta J.M."/>
            <person name="Arus P."/>
        </authorList>
    </citation>
    <scope>NUCLEOTIDE SEQUENCE [LARGE SCALE GENOMIC DNA]</scope>
    <source>
        <strain evidence="3">cv. Texas</strain>
    </source>
</reference>
<dbReference type="AlphaFoldDB" id="A0A5E4GNN2"/>
<dbReference type="Gramene" id="VVA41266">
    <property type="protein sequence ID" value="VVA41266"/>
    <property type="gene ID" value="Prudul26B016470"/>
</dbReference>
<feature type="compositionally biased region" description="Basic and acidic residues" evidence="1">
    <location>
        <begin position="173"/>
        <end position="201"/>
    </location>
</feature>
<dbReference type="InParanoid" id="A0A5E4GNN2"/>
<proteinExistence type="predicted"/>
<sequence length="316" mass="33682">MAVEVWTAAASVDCSTSLEQSDVVIGYEVSCLKELSPDSLATGVCFFLRNLVVGVAPKLGIEKEALVVVLAAGVEETLVVVTVENNGAERVEKDCEVGFAKEMGAGDEAVSENTKEGCEPEEVDGAHEKLEAVAGGVTVMGVEVVGFERREPGWKEKRGNEGVVEAEDDEEELNKGVEETVKDELNRDEAEAEAEPIRGELDADTVEAEEQNQDDGAEVAAEDLNPKEWAAAELGLEDPKAGAEVDVAGEMTGGLVNGKGVNREEAEEEDPNGKPDIVFPLLSSPCSLLPLLFSLRYFKVGVFGLTLSFSEGLFVF</sequence>
<dbReference type="EMBL" id="CABIKO010001230">
    <property type="protein sequence ID" value="VVA41266.1"/>
    <property type="molecule type" value="Genomic_DNA"/>
</dbReference>
<protein>
    <submittedName>
        <fullName evidence="2">PREDICTED: uncharacterized protein</fullName>
    </submittedName>
</protein>
<accession>A0A5E4GNN2</accession>
<evidence type="ECO:0000313" key="3">
    <source>
        <dbReference type="Proteomes" id="UP000327085"/>
    </source>
</evidence>
<organism evidence="2 3">
    <name type="scientific">Prunus dulcis</name>
    <name type="common">Almond</name>
    <name type="synonym">Amygdalus dulcis</name>
    <dbReference type="NCBI Taxonomy" id="3755"/>
    <lineage>
        <taxon>Eukaryota</taxon>
        <taxon>Viridiplantae</taxon>
        <taxon>Streptophyta</taxon>
        <taxon>Embryophyta</taxon>
        <taxon>Tracheophyta</taxon>
        <taxon>Spermatophyta</taxon>
        <taxon>Magnoliopsida</taxon>
        <taxon>eudicotyledons</taxon>
        <taxon>Gunneridae</taxon>
        <taxon>Pentapetalae</taxon>
        <taxon>rosids</taxon>
        <taxon>fabids</taxon>
        <taxon>Rosales</taxon>
        <taxon>Rosaceae</taxon>
        <taxon>Amygdaloideae</taxon>
        <taxon>Amygdaleae</taxon>
        <taxon>Prunus</taxon>
    </lineage>
</organism>